<evidence type="ECO:0000313" key="3">
    <source>
        <dbReference type="Proteomes" id="UP000322521"/>
    </source>
</evidence>
<dbReference type="AlphaFoldDB" id="A0A5M9NWQ6"/>
<feature type="chain" id="PRO_5024453677" evidence="1">
    <location>
        <begin position="20"/>
        <end position="128"/>
    </location>
</feature>
<protein>
    <submittedName>
        <fullName evidence="2">Uncharacterized protein</fullName>
    </submittedName>
</protein>
<proteinExistence type="predicted"/>
<dbReference type="EMBL" id="VXJS01000007">
    <property type="protein sequence ID" value="KAA8675632.1"/>
    <property type="molecule type" value="Genomic_DNA"/>
</dbReference>
<sequence>MKILTMVLSTLVFMSSAMANTSDDIISRYKEACGTECGDTIAYLSRYASAQCNIPYDSVVETSVELTGLQFVAISIAVQHPLAHSLQNYALKSLDCSDLHKWSKSIEDYSFVLEANNGLQGSNVSSSN</sequence>
<dbReference type="RefSeq" id="WP_133152233.1">
    <property type="nucleotide sequence ID" value="NZ_AP025494.1"/>
</dbReference>
<evidence type="ECO:0000256" key="1">
    <source>
        <dbReference type="SAM" id="SignalP"/>
    </source>
</evidence>
<organism evidence="2 3">
    <name type="scientific">Vibrio gigantis</name>
    <dbReference type="NCBI Taxonomy" id="296199"/>
    <lineage>
        <taxon>Bacteria</taxon>
        <taxon>Pseudomonadati</taxon>
        <taxon>Pseudomonadota</taxon>
        <taxon>Gammaproteobacteria</taxon>
        <taxon>Vibrionales</taxon>
        <taxon>Vibrionaceae</taxon>
        <taxon>Vibrio</taxon>
    </lineage>
</organism>
<feature type="signal peptide" evidence="1">
    <location>
        <begin position="1"/>
        <end position="19"/>
    </location>
</feature>
<reference evidence="2 3" key="1">
    <citation type="submission" date="2019-09" db="EMBL/GenBank/DDBJ databases">
        <title>Draft genome sequence of various Type strains from the CCUG.</title>
        <authorList>
            <person name="Pineiro-Iglesias B."/>
            <person name="Tunovic T."/>
            <person name="Unosson C."/>
            <person name="Inganas E."/>
            <person name="Ohlen M."/>
            <person name="Cardew S."/>
            <person name="Jensie-Markopoulos S."/>
            <person name="Salva-Serra F."/>
            <person name="Jaen-Luchoro D."/>
            <person name="Karlsson R."/>
            <person name="Svensson-Stadler L."/>
            <person name="Chun J."/>
            <person name="Moore E."/>
        </authorList>
    </citation>
    <scope>NUCLEOTIDE SEQUENCE [LARGE SCALE GENOMIC DNA]</scope>
    <source>
        <strain evidence="2 3">CCUG 56969T</strain>
    </source>
</reference>
<evidence type="ECO:0000313" key="2">
    <source>
        <dbReference type="EMBL" id="KAA8675632.1"/>
    </source>
</evidence>
<gene>
    <name evidence="2" type="ORF">F4W18_13495</name>
</gene>
<comment type="caution">
    <text evidence="2">The sequence shown here is derived from an EMBL/GenBank/DDBJ whole genome shotgun (WGS) entry which is preliminary data.</text>
</comment>
<keyword evidence="3" id="KW-1185">Reference proteome</keyword>
<dbReference type="Proteomes" id="UP000322521">
    <property type="component" value="Unassembled WGS sequence"/>
</dbReference>
<name>A0A5M9NWQ6_9VIBR</name>
<keyword evidence="1" id="KW-0732">Signal</keyword>
<accession>A0A5M9NWQ6</accession>